<dbReference type="AlphaFoldDB" id="A0A0F9PK20"/>
<sequence>MKTVNETLKSIGFDRLNNGKWAHVLLEERMFDFSAVSVDGIIRTVFFKGIDEGRKVTQEEIKHALGILKARGNHG</sequence>
<protein>
    <submittedName>
        <fullName evidence="1">Uncharacterized protein</fullName>
    </submittedName>
</protein>
<dbReference type="EMBL" id="LAZR01005271">
    <property type="protein sequence ID" value="KKN01356.1"/>
    <property type="molecule type" value="Genomic_DNA"/>
</dbReference>
<accession>A0A0F9PK20</accession>
<evidence type="ECO:0000313" key="1">
    <source>
        <dbReference type="EMBL" id="KKN01356.1"/>
    </source>
</evidence>
<proteinExistence type="predicted"/>
<reference evidence="1" key="1">
    <citation type="journal article" date="2015" name="Nature">
        <title>Complex archaea that bridge the gap between prokaryotes and eukaryotes.</title>
        <authorList>
            <person name="Spang A."/>
            <person name="Saw J.H."/>
            <person name="Jorgensen S.L."/>
            <person name="Zaremba-Niedzwiedzka K."/>
            <person name="Martijn J."/>
            <person name="Lind A.E."/>
            <person name="van Eijk R."/>
            <person name="Schleper C."/>
            <person name="Guy L."/>
            <person name="Ettema T.J."/>
        </authorList>
    </citation>
    <scope>NUCLEOTIDE SEQUENCE</scope>
</reference>
<organism evidence="1">
    <name type="scientific">marine sediment metagenome</name>
    <dbReference type="NCBI Taxonomy" id="412755"/>
    <lineage>
        <taxon>unclassified sequences</taxon>
        <taxon>metagenomes</taxon>
        <taxon>ecological metagenomes</taxon>
    </lineage>
</organism>
<comment type="caution">
    <text evidence="1">The sequence shown here is derived from an EMBL/GenBank/DDBJ whole genome shotgun (WGS) entry which is preliminary data.</text>
</comment>
<gene>
    <name evidence="1" type="ORF">LCGC14_1128530</name>
</gene>
<name>A0A0F9PK20_9ZZZZ</name>